<accession>A0A1W2C5D0</accession>
<proteinExistence type="predicted"/>
<evidence type="ECO:0000313" key="2">
    <source>
        <dbReference type="Proteomes" id="UP000192738"/>
    </source>
</evidence>
<protein>
    <submittedName>
        <fullName evidence="1">Uncharacterized protein</fullName>
    </submittedName>
</protein>
<dbReference type="OrthoDB" id="9805159at2"/>
<dbReference type="EMBL" id="FWXI01000009">
    <property type="protein sequence ID" value="SMC80419.1"/>
    <property type="molecule type" value="Genomic_DNA"/>
</dbReference>
<evidence type="ECO:0000313" key="1">
    <source>
        <dbReference type="EMBL" id="SMC80419.1"/>
    </source>
</evidence>
<dbReference type="Proteomes" id="UP000192738">
    <property type="component" value="Unassembled WGS sequence"/>
</dbReference>
<dbReference type="AlphaFoldDB" id="A0A1W2C5D0"/>
<reference evidence="1 2" key="1">
    <citation type="submission" date="2017-04" db="EMBL/GenBank/DDBJ databases">
        <authorList>
            <person name="Afonso C.L."/>
            <person name="Miller P.J."/>
            <person name="Scott M.A."/>
            <person name="Spackman E."/>
            <person name="Goraichik I."/>
            <person name="Dimitrov K.M."/>
            <person name="Suarez D.L."/>
            <person name="Swayne D.E."/>
        </authorList>
    </citation>
    <scope>NUCLEOTIDE SEQUENCE [LARGE SCALE GENOMIC DNA]</scope>
    <source>
        <strain evidence="1 2">DSM 5090</strain>
    </source>
</reference>
<keyword evidence="2" id="KW-1185">Reference proteome</keyword>
<gene>
    <name evidence="1" type="ORF">SAMN04488500_109152</name>
</gene>
<name>A0A1W2C5D0_9FIRM</name>
<dbReference type="RefSeq" id="WP_084576049.1">
    <property type="nucleotide sequence ID" value="NZ_CP155572.1"/>
</dbReference>
<dbReference type="STRING" id="112901.SAMN04488500_109152"/>
<sequence>MSNVKNSLASLYEKKLTSILETINSECNDYRSVLENSGFTVTCDEHPAKYEAAQNLMAAKGNVVLEVSQLLRGGKTFSVIVKDGDHERTMRLFTGRLDEAIAFADAAQYLVK</sequence>
<organism evidence="1 2">
    <name type="scientific">Sporomusa malonica</name>
    <dbReference type="NCBI Taxonomy" id="112901"/>
    <lineage>
        <taxon>Bacteria</taxon>
        <taxon>Bacillati</taxon>
        <taxon>Bacillota</taxon>
        <taxon>Negativicutes</taxon>
        <taxon>Selenomonadales</taxon>
        <taxon>Sporomusaceae</taxon>
        <taxon>Sporomusa</taxon>
    </lineage>
</organism>